<name>X0TU75_9ZZZZ</name>
<dbReference type="AlphaFoldDB" id="X0TU75"/>
<dbReference type="PANTHER" id="PTHR43710:SF7">
    <property type="entry name" value="INDOLEPYRUVATE OXIDOREDUCTASE SUBUNIT IORA"/>
    <property type="match status" value="1"/>
</dbReference>
<dbReference type="InterPro" id="IPR029061">
    <property type="entry name" value="THDP-binding"/>
</dbReference>
<feature type="non-terminal residue" evidence="3">
    <location>
        <position position="185"/>
    </location>
</feature>
<dbReference type="PANTHER" id="PTHR43710">
    <property type="entry name" value="2-HYDROXYACYL-COA LYASE"/>
    <property type="match status" value="1"/>
</dbReference>
<evidence type="ECO:0000313" key="3">
    <source>
        <dbReference type="EMBL" id="GAF91722.1"/>
    </source>
</evidence>
<proteinExistence type="predicted"/>
<dbReference type="Gene3D" id="3.40.50.970">
    <property type="match status" value="1"/>
</dbReference>
<dbReference type="InterPro" id="IPR011766">
    <property type="entry name" value="TPP_enzyme_TPP-bd"/>
</dbReference>
<dbReference type="GO" id="GO:0046872">
    <property type="term" value="F:metal ion binding"/>
    <property type="evidence" value="ECO:0007669"/>
    <property type="project" value="UniProtKB-KW"/>
</dbReference>
<dbReference type="EMBL" id="BARS01012934">
    <property type="protein sequence ID" value="GAF91722.1"/>
    <property type="molecule type" value="Genomic_DNA"/>
</dbReference>
<reference evidence="3" key="1">
    <citation type="journal article" date="2014" name="Front. Microbiol.">
        <title>High frequency of phylogenetically diverse reductive dehalogenase-homologous genes in deep subseafloor sedimentary metagenomes.</title>
        <authorList>
            <person name="Kawai M."/>
            <person name="Futagami T."/>
            <person name="Toyoda A."/>
            <person name="Takaki Y."/>
            <person name="Nishi S."/>
            <person name="Hori S."/>
            <person name="Arai W."/>
            <person name="Tsubouchi T."/>
            <person name="Morono Y."/>
            <person name="Uchiyama I."/>
            <person name="Ito T."/>
            <person name="Fujiyama A."/>
            <person name="Inagaki F."/>
            <person name="Takami H."/>
        </authorList>
    </citation>
    <scope>NUCLEOTIDE SEQUENCE</scope>
    <source>
        <strain evidence="3">Expedition CK06-06</strain>
    </source>
</reference>
<feature type="non-terminal residue" evidence="3">
    <location>
        <position position="1"/>
    </location>
</feature>
<evidence type="ECO:0000256" key="1">
    <source>
        <dbReference type="ARBA" id="ARBA00022723"/>
    </source>
</evidence>
<comment type="caution">
    <text evidence="3">The sequence shown here is derived from an EMBL/GenBank/DDBJ whole genome shotgun (WGS) entry which is preliminary data.</text>
</comment>
<keyword evidence="1" id="KW-0479">Metal-binding</keyword>
<dbReference type="CDD" id="cd02008">
    <property type="entry name" value="TPP_IOR_alpha"/>
    <property type="match status" value="1"/>
</dbReference>
<feature type="domain" description="Thiamine pyrophosphate enzyme TPP-binding" evidence="2">
    <location>
        <begin position="9"/>
        <end position="148"/>
    </location>
</feature>
<evidence type="ECO:0000259" key="2">
    <source>
        <dbReference type="Pfam" id="PF02775"/>
    </source>
</evidence>
<dbReference type="GO" id="GO:0003824">
    <property type="term" value="F:catalytic activity"/>
    <property type="evidence" value="ECO:0007669"/>
    <property type="project" value="InterPro"/>
</dbReference>
<organism evidence="3">
    <name type="scientific">marine sediment metagenome</name>
    <dbReference type="NCBI Taxonomy" id="412755"/>
    <lineage>
        <taxon>unclassified sequences</taxon>
        <taxon>metagenomes</taxon>
        <taxon>ecological metagenomes</taxon>
    </lineage>
</organism>
<dbReference type="GO" id="GO:0030976">
    <property type="term" value="F:thiamine pyrophosphate binding"/>
    <property type="evidence" value="ECO:0007669"/>
    <property type="project" value="InterPro"/>
</dbReference>
<dbReference type="SUPFAM" id="SSF52518">
    <property type="entry name" value="Thiamin diphosphate-binding fold (THDP-binding)"/>
    <property type="match status" value="1"/>
</dbReference>
<accession>X0TU75</accession>
<gene>
    <name evidence="3" type="ORF">S01H1_22773</name>
</gene>
<dbReference type="Pfam" id="PF02775">
    <property type="entry name" value="TPP_enzyme_C"/>
    <property type="match status" value="1"/>
</dbReference>
<protein>
    <recommendedName>
        <fullName evidence="2">Thiamine pyrophosphate enzyme TPP-binding domain-containing protein</fullName>
    </recommendedName>
</protein>
<sequence>DVIITGDIGCTILGMNDPFNACWTEISMGSSISLAQGFKYAGIKNPVVATMGDGTFFHAGIPALLNATHNKTNLTIIILDNHWTSMTGMQPHVGTEVHSTEKNKHLIKPEEIIRAAGIKNIQRVNPYQIKKIIPILMEALTSPEISIVIADAECAIQKKRGGKGGGFLKVKPEQCVGLDTCEHSC</sequence>
<dbReference type="InterPro" id="IPR045025">
    <property type="entry name" value="HACL1-like"/>
</dbReference>